<evidence type="ECO:0000259" key="2">
    <source>
        <dbReference type="Pfam" id="PF00144"/>
    </source>
</evidence>
<dbReference type="GO" id="GO:0016787">
    <property type="term" value="F:hydrolase activity"/>
    <property type="evidence" value="ECO:0007669"/>
    <property type="project" value="UniProtKB-KW"/>
</dbReference>
<dbReference type="InterPro" id="IPR012338">
    <property type="entry name" value="Beta-lactam/transpept-like"/>
</dbReference>
<sequence length="379" mass="42467">MKGYLKAKRILSICIVFLIACGQKEDTSSQKENRLILEIDSIVNQGVKSGFEGTVLVANKNGILLKKSCANYRDSVETAFWIGSISKQFTATAILKLQESKLLSTKDKISKFLKCVPEDKESITIHHLLTHTSGLPNNYCVDGIIEREKATNIILSASLKHEVGQRFSYSAEGYNLLAIIVELVSGEVYESYLSKNILIPTQMNGTGFWGLNSSNSIEIADFKSKELMKSFPKTIYYNQKCIQNYGYKGATGVYSTVDDMYKWLNAVNNNEVLTEQSINQQFKPYSTARGDTINGTYYGYGWFIQHKDGKIKEIRHGGAEDGAVGHNAMIRYYDNGNLIIVFSNVGEYNGEGKFHGVEWSTVLSIQIREIIEANNNLMQ</sequence>
<dbReference type="EMBL" id="FQYP01000006">
    <property type="protein sequence ID" value="SHJ21119.1"/>
    <property type="molecule type" value="Genomic_DNA"/>
</dbReference>
<keyword evidence="4" id="KW-1185">Reference proteome</keyword>
<proteinExistence type="predicted"/>
<dbReference type="PANTHER" id="PTHR43283:SF11">
    <property type="entry name" value="BETA-LACTAMASE-RELATED DOMAIN-CONTAINING PROTEIN"/>
    <property type="match status" value="1"/>
</dbReference>
<name>A0A1M6HG83_9FLAO</name>
<protein>
    <submittedName>
        <fullName evidence="3">CubicO group peptidase, beta-lactamase class C family</fullName>
    </submittedName>
</protein>
<reference evidence="4" key="1">
    <citation type="submission" date="2016-11" db="EMBL/GenBank/DDBJ databases">
        <authorList>
            <person name="Varghese N."/>
            <person name="Submissions S."/>
        </authorList>
    </citation>
    <scope>NUCLEOTIDE SEQUENCE [LARGE SCALE GENOMIC DNA]</scope>
    <source>
        <strain evidence="4">DSM 22623</strain>
    </source>
</reference>
<dbReference type="STRING" id="570521.SAMN04488508_106264"/>
<evidence type="ECO:0000313" key="3">
    <source>
        <dbReference type="EMBL" id="SHJ21119.1"/>
    </source>
</evidence>
<dbReference type="SUPFAM" id="SSF56601">
    <property type="entry name" value="beta-lactamase/transpeptidase-like"/>
    <property type="match status" value="1"/>
</dbReference>
<accession>A0A1M6HG83</accession>
<dbReference type="InterPro" id="IPR001466">
    <property type="entry name" value="Beta-lactam-related"/>
</dbReference>
<dbReference type="PROSITE" id="PS51257">
    <property type="entry name" value="PROKAR_LIPOPROTEIN"/>
    <property type="match status" value="1"/>
</dbReference>
<evidence type="ECO:0000313" key="4">
    <source>
        <dbReference type="Proteomes" id="UP000184432"/>
    </source>
</evidence>
<dbReference type="Proteomes" id="UP000184432">
    <property type="component" value="Unassembled WGS sequence"/>
</dbReference>
<dbReference type="OrthoDB" id="9793489at2"/>
<dbReference type="AlphaFoldDB" id="A0A1M6HG83"/>
<keyword evidence="1" id="KW-0378">Hydrolase</keyword>
<dbReference type="PANTHER" id="PTHR43283">
    <property type="entry name" value="BETA-LACTAMASE-RELATED"/>
    <property type="match status" value="1"/>
</dbReference>
<dbReference type="Pfam" id="PF00144">
    <property type="entry name" value="Beta-lactamase"/>
    <property type="match status" value="1"/>
</dbReference>
<dbReference type="RefSeq" id="WP_073317202.1">
    <property type="nucleotide sequence ID" value="NZ_FQYP01000006.1"/>
</dbReference>
<dbReference type="Gene3D" id="3.40.710.10">
    <property type="entry name" value="DD-peptidase/beta-lactamase superfamily"/>
    <property type="match status" value="1"/>
</dbReference>
<gene>
    <name evidence="3" type="ORF">SAMN04488508_106264</name>
</gene>
<dbReference type="InterPro" id="IPR050789">
    <property type="entry name" value="Diverse_Enzym_Activities"/>
</dbReference>
<feature type="domain" description="Beta-lactamase-related" evidence="2">
    <location>
        <begin position="43"/>
        <end position="350"/>
    </location>
</feature>
<organism evidence="3 4">
    <name type="scientific">Aquimarina spongiae</name>
    <dbReference type="NCBI Taxonomy" id="570521"/>
    <lineage>
        <taxon>Bacteria</taxon>
        <taxon>Pseudomonadati</taxon>
        <taxon>Bacteroidota</taxon>
        <taxon>Flavobacteriia</taxon>
        <taxon>Flavobacteriales</taxon>
        <taxon>Flavobacteriaceae</taxon>
        <taxon>Aquimarina</taxon>
    </lineage>
</organism>
<evidence type="ECO:0000256" key="1">
    <source>
        <dbReference type="ARBA" id="ARBA00022801"/>
    </source>
</evidence>